<name>A0A9P5XGT0_9AGAR</name>
<dbReference type="AlphaFoldDB" id="A0A9P5XGT0"/>
<feature type="region of interest" description="Disordered" evidence="1">
    <location>
        <begin position="1"/>
        <end position="59"/>
    </location>
</feature>
<dbReference type="OrthoDB" id="3066330at2759"/>
<accession>A0A9P5XGT0</accession>
<comment type="caution">
    <text evidence="2">The sequence shown here is derived from an EMBL/GenBank/DDBJ whole genome shotgun (WGS) entry which is preliminary data.</text>
</comment>
<evidence type="ECO:0000313" key="2">
    <source>
        <dbReference type="EMBL" id="KAF9451128.1"/>
    </source>
</evidence>
<organism evidence="2 3">
    <name type="scientific">Macrolepiota fuliginosa MF-IS2</name>
    <dbReference type="NCBI Taxonomy" id="1400762"/>
    <lineage>
        <taxon>Eukaryota</taxon>
        <taxon>Fungi</taxon>
        <taxon>Dikarya</taxon>
        <taxon>Basidiomycota</taxon>
        <taxon>Agaricomycotina</taxon>
        <taxon>Agaricomycetes</taxon>
        <taxon>Agaricomycetidae</taxon>
        <taxon>Agaricales</taxon>
        <taxon>Agaricineae</taxon>
        <taxon>Agaricaceae</taxon>
        <taxon>Macrolepiota</taxon>
    </lineage>
</organism>
<evidence type="ECO:0000256" key="1">
    <source>
        <dbReference type="SAM" id="MobiDB-lite"/>
    </source>
</evidence>
<sequence>MPHTYTSASPPPQRDTSPSPCAPTPTSISPTRLTPDSSTTSLPSVANSKPKPKPVNIFTNDGSFLERIQRGKMV</sequence>
<dbReference type="EMBL" id="MU151091">
    <property type="protein sequence ID" value="KAF9451128.1"/>
    <property type="molecule type" value="Genomic_DNA"/>
</dbReference>
<evidence type="ECO:0000313" key="3">
    <source>
        <dbReference type="Proteomes" id="UP000807342"/>
    </source>
</evidence>
<protein>
    <submittedName>
        <fullName evidence="2">Uncharacterized protein</fullName>
    </submittedName>
</protein>
<proteinExistence type="predicted"/>
<keyword evidence="3" id="KW-1185">Reference proteome</keyword>
<gene>
    <name evidence="2" type="ORF">P691DRAFT_808785</name>
</gene>
<dbReference type="Proteomes" id="UP000807342">
    <property type="component" value="Unassembled WGS sequence"/>
</dbReference>
<reference evidence="2" key="1">
    <citation type="submission" date="2020-11" db="EMBL/GenBank/DDBJ databases">
        <authorList>
            <consortium name="DOE Joint Genome Institute"/>
            <person name="Ahrendt S."/>
            <person name="Riley R."/>
            <person name="Andreopoulos W."/>
            <person name="Labutti K."/>
            <person name="Pangilinan J."/>
            <person name="Ruiz-Duenas F.J."/>
            <person name="Barrasa J.M."/>
            <person name="Sanchez-Garcia M."/>
            <person name="Camarero S."/>
            <person name="Miyauchi S."/>
            <person name="Serrano A."/>
            <person name="Linde D."/>
            <person name="Babiker R."/>
            <person name="Drula E."/>
            <person name="Ayuso-Fernandez I."/>
            <person name="Pacheco R."/>
            <person name="Padilla G."/>
            <person name="Ferreira P."/>
            <person name="Barriuso J."/>
            <person name="Kellner H."/>
            <person name="Castanera R."/>
            <person name="Alfaro M."/>
            <person name="Ramirez L."/>
            <person name="Pisabarro A.G."/>
            <person name="Kuo A."/>
            <person name="Tritt A."/>
            <person name="Lipzen A."/>
            <person name="He G."/>
            <person name="Yan M."/>
            <person name="Ng V."/>
            <person name="Cullen D."/>
            <person name="Martin F."/>
            <person name="Rosso M.-N."/>
            <person name="Henrissat B."/>
            <person name="Hibbett D."/>
            <person name="Martinez A.T."/>
            <person name="Grigoriev I.V."/>
        </authorList>
    </citation>
    <scope>NUCLEOTIDE SEQUENCE</scope>
    <source>
        <strain evidence="2">MF-IS2</strain>
    </source>
</reference>
<feature type="compositionally biased region" description="Low complexity" evidence="1">
    <location>
        <begin position="16"/>
        <end position="44"/>
    </location>
</feature>